<evidence type="ECO:0000259" key="3">
    <source>
        <dbReference type="Pfam" id="PF01593"/>
    </source>
</evidence>
<accession>A0AAN8Y903</accession>
<dbReference type="EMBL" id="JBANQN010000007">
    <property type="protein sequence ID" value="KAK6784134.1"/>
    <property type="molecule type" value="Genomic_DNA"/>
</dbReference>
<dbReference type="Gene3D" id="3.50.50.60">
    <property type="entry name" value="FAD/NAD(P)-binding domain"/>
    <property type="match status" value="1"/>
</dbReference>
<evidence type="ECO:0000313" key="4">
    <source>
        <dbReference type="EMBL" id="KAK6784134.1"/>
    </source>
</evidence>
<evidence type="ECO:0000313" key="5">
    <source>
        <dbReference type="Proteomes" id="UP001371456"/>
    </source>
</evidence>
<dbReference type="AlphaFoldDB" id="A0AAN8Y903"/>
<keyword evidence="2" id="KW-0812">Transmembrane</keyword>
<keyword evidence="2" id="KW-1133">Transmembrane helix</keyword>
<dbReference type="PANTHER" id="PTHR10742:SF260">
    <property type="entry name" value="PROTEIN FLOWERING LOCUS D"/>
    <property type="match status" value="1"/>
</dbReference>
<evidence type="ECO:0000256" key="2">
    <source>
        <dbReference type="SAM" id="Phobius"/>
    </source>
</evidence>
<dbReference type="InterPro" id="IPR036188">
    <property type="entry name" value="FAD/NAD-bd_sf"/>
</dbReference>
<sequence length="109" mass="12038">MLISVMKDMLGDVIPKWCSGLLDYAYNYLLSYVYINFGVALAIKSRIQTEPSKDRVIFIGIGLPALVAARQLTLFGFEVIVFKGRKRAGGRVYTKKMVGGNKVAFADLG</sequence>
<comment type="caution">
    <text evidence="4">The sequence shown here is derived from an EMBL/GenBank/DDBJ whole genome shotgun (WGS) entry which is preliminary data.</text>
</comment>
<keyword evidence="2" id="KW-0472">Membrane</keyword>
<feature type="transmembrane region" description="Helical" evidence="2">
    <location>
        <begin position="55"/>
        <end position="77"/>
    </location>
</feature>
<feature type="transmembrane region" description="Helical" evidence="2">
    <location>
        <begin position="25"/>
        <end position="43"/>
    </location>
</feature>
<organism evidence="4 5">
    <name type="scientific">Solanum bulbocastanum</name>
    <name type="common">Wild potato</name>
    <dbReference type="NCBI Taxonomy" id="147425"/>
    <lineage>
        <taxon>Eukaryota</taxon>
        <taxon>Viridiplantae</taxon>
        <taxon>Streptophyta</taxon>
        <taxon>Embryophyta</taxon>
        <taxon>Tracheophyta</taxon>
        <taxon>Spermatophyta</taxon>
        <taxon>Magnoliopsida</taxon>
        <taxon>eudicotyledons</taxon>
        <taxon>Gunneridae</taxon>
        <taxon>Pentapetalae</taxon>
        <taxon>asterids</taxon>
        <taxon>lamiids</taxon>
        <taxon>Solanales</taxon>
        <taxon>Solanaceae</taxon>
        <taxon>Solanoideae</taxon>
        <taxon>Solaneae</taxon>
        <taxon>Solanum</taxon>
    </lineage>
</organism>
<dbReference type="SUPFAM" id="SSF51905">
    <property type="entry name" value="FAD/NAD(P)-binding domain"/>
    <property type="match status" value="1"/>
</dbReference>
<gene>
    <name evidence="4" type="ORF">RDI58_017588</name>
</gene>
<dbReference type="Proteomes" id="UP001371456">
    <property type="component" value="Unassembled WGS sequence"/>
</dbReference>
<protein>
    <recommendedName>
        <fullName evidence="3">Amine oxidase domain-containing protein</fullName>
    </recommendedName>
</protein>
<proteinExistence type="inferred from homology"/>
<dbReference type="InterPro" id="IPR002937">
    <property type="entry name" value="Amino_oxidase"/>
</dbReference>
<dbReference type="PANTHER" id="PTHR10742">
    <property type="entry name" value="FLAVIN MONOAMINE OXIDASE"/>
    <property type="match status" value="1"/>
</dbReference>
<evidence type="ECO:0000256" key="1">
    <source>
        <dbReference type="ARBA" id="ARBA00005995"/>
    </source>
</evidence>
<dbReference type="GO" id="GO:0016491">
    <property type="term" value="F:oxidoreductase activity"/>
    <property type="evidence" value="ECO:0007669"/>
    <property type="project" value="InterPro"/>
</dbReference>
<comment type="similarity">
    <text evidence="1">Belongs to the flavin monoamine oxidase family.</text>
</comment>
<keyword evidence="5" id="KW-1185">Reference proteome</keyword>
<name>A0AAN8Y903_SOLBU</name>
<dbReference type="InterPro" id="IPR050281">
    <property type="entry name" value="Flavin_monoamine_oxidase"/>
</dbReference>
<dbReference type="Pfam" id="PF01593">
    <property type="entry name" value="Amino_oxidase"/>
    <property type="match status" value="1"/>
</dbReference>
<feature type="domain" description="Amine oxidase" evidence="3">
    <location>
        <begin position="66"/>
        <end position="99"/>
    </location>
</feature>
<reference evidence="4 5" key="1">
    <citation type="submission" date="2024-02" db="EMBL/GenBank/DDBJ databases">
        <title>de novo genome assembly of Solanum bulbocastanum strain 11H21.</title>
        <authorList>
            <person name="Hosaka A.J."/>
        </authorList>
    </citation>
    <scope>NUCLEOTIDE SEQUENCE [LARGE SCALE GENOMIC DNA]</scope>
    <source>
        <tissue evidence="4">Young leaves</tissue>
    </source>
</reference>